<dbReference type="OrthoDB" id="886514at2"/>
<dbReference type="AlphaFoldDB" id="A0A3R9PRY8"/>
<keyword evidence="3" id="KW-1185">Reference proteome</keyword>
<comment type="caution">
    <text evidence="2">The sequence shown here is derived from an EMBL/GenBank/DDBJ whole genome shotgun (WGS) entry which is preliminary data.</text>
</comment>
<dbReference type="Proteomes" id="UP000270291">
    <property type="component" value="Unassembled WGS sequence"/>
</dbReference>
<gene>
    <name evidence="2" type="ORF">EI293_08820</name>
</gene>
<reference evidence="2 3" key="1">
    <citation type="submission" date="2018-12" db="EMBL/GenBank/DDBJ databases">
        <authorList>
            <person name="Feng G."/>
            <person name="Zhu H."/>
        </authorList>
    </citation>
    <scope>NUCLEOTIDE SEQUENCE [LARGE SCALE GENOMIC DNA]</scope>
    <source>
        <strain evidence="2 3">LMG 26000</strain>
    </source>
</reference>
<accession>A0A3R9PRY8</accession>
<evidence type="ECO:0000313" key="2">
    <source>
        <dbReference type="EMBL" id="RSK44607.1"/>
    </source>
</evidence>
<dbReference type="RefSeq" id="WP_125436760.1">
    <property type="nucleotide sequence ID" value="NZ_RWIU01000002.1"/>
</dbReference>
<name>A0A3R9PRY8_9BACT</name>
<proteinExistence type="predicted"/>
<organism evidence="2 3">
    <name type="scientific">Hymenobacter perfusus</name>
    <dbReference type="NCBI Taxonomy" id="1236770"/>
    <lineage>
        <taxon>Bacteria</taxon>
        <taxon>Pseudomonadati</taxon>
        <taxon>Bacteroidota</taxon>
        <taxon>Cytophagia</taxon>
        <taxon>Cytophagales</taxon>
        <taxon>Hymenobacteraceae</taxon>
        <taxon>Hymenobacter</taxon>
    </lineage>
</organism>
<evidence type="ECO:0000256" key="1">
    <source>
        <dbReference type="SAM" id="MobiDB-lite"/>
    </source>
</evidence>
<sequence length="72" mass="8153">MRTPIVFPLAHQVVRAVAYRLFQLALVLAYLLRSVGALRLPFHFNHAATDDKKLPGSRRVRPRTSFSARPAL</sequence>
<protein>
    <submittedName>
        <fullName evidence="2">Uncharacterized protein</fullName>
    </submittedName>
</protein>
<evidence type="ECO:0000313" key="3">
    <source>
        <dbReference type="Proteomes" id="UP000270291"/>
    </source>
</evidence>
<dbReference type="EMBL" id="RWIU01000002">
    <property type="protein sequence ID" value="RSK44607.1"/>
    <property type="molecule type" value="Genomic_DNA"/>
</dbReference>
<feature type="region of interest" description="Disordered" evidence="1">
    <location>
        <begin position="48"/>
        <end position="72"/>
    </location>
</feature>